<keyword evidence="2" id="KW-1185">Reference proteome</keyword>
<protein>
    <submittedName>
        <fullName evidence="1">Uncharacterized protein</fullName>
    </submittedName>
</protein>
<evidence type="ECO:0000313" key="1">
    <source>
        <dbReference type="EMBL" id="KAH7975273.1"/>
    </source>
</evidence>
<evidence type="ECO:0000313" key="2">
    <source>
        <dbReference type="Proteomes" id="UP000821865"/>
    </source>
</evidence>
<dbReference type="EMBL" id="CM023479">
    <property type="protein sequence ID" value="KAH7975273.1"/>
    <property type="molecule type" value="Genomic_DNA"/>
</dbReference>
<organism evidence="1 2">
    <name type="scientific">Dermacentor silvarum</name>
    <name type="common">Tick</name>
    <dbReference type="NCBI Taxonomy" id="543639"/>
    <lineage>
        <taxon>Eukaryota</taxon>
        <taxon>Metazoa</taxon>
        <taxon>Ecdysozoa</taxon>
        <taxon>Arthropoda</taxon>
        <taxon>Chelicerata</taxon>
        <taxon>Arachnida</taxon>
        <taxon>Acari</taxon>
        <taxon>Parasitiformes</taxon>
        <taxon>Ixodida</taxon>
        <taxon>Ixodoidea</taxon>
        <taxon>Ixodidae</taxon>
        <taxon>Rhipicephalinae</taxon>
        <taxon>Dermacentor</taxon>
    </lineage>
</organism>
<proteinExistence type="predicted"/>
<comment type="caution">
    <text evidence="1">The sequence shown here is derived from an EMBL/GenBank/DDBJ whole genome shotgun (WGS) entry which is preliminary data.</text>
</comment>
<gene>
    <name evidence="1" type="ORF">HPB49_025639</name>
</gene>
<sequence length="631" mass="69069">MYIADSIADVVSTLEDARASGDLAMLLLIDVKGAFDGLPHAVVQQALDLLGIGGNLRRFLSSFLNDRTLRFRVGHARSTPRPVAAGVPQGSVVSPFLFNLALARLPAALPTDPHYKVECSIYADDIALWVRGPPQSSRHVCLALQRALDTTAAYLESIGLSVRQLVQQWRQAYSQLRFEHQRQRDELVHLGMHERLSEDNEKLLRRENGALKQALAELADAAVRLKRLRAEHEALREDLDDARASLYAGSLEHEARQAELRRQLDAEGRGRREAQRKLDAEAAACASLREEVEARGAENALLAAELKECRERLEAKEQEYRCQLIATKLERDEQVARLEGRLQRLQTSGHDACRQQCAALQQELERARTELARRQGDPLPAEEQPGVASPSPPWQRTTAAKDSNAGSAESPAQERAGNSAKQKTWPEDFGRFWREDAKEATVRAYGTARGPGRQSVEAAPGNASEGRRAGVPASSLIGPEKISIRAVRAGDNREPVSDETVDSTHRAQSARDLVAVGDPERIAAAASSAETCGGPNAARTPLRVSDIIKKSAGRRGEPTPAKDGAARRPTVDVGADVVVSDSDRDHEDECRDEGPGSDLVVMVPATPPTPSKQQKRRRLCIEVDEMLFVDA</sequence>
<name>A0ACB8DS37_DERSI</name>
<dbReference type="Proteomes" id="UP000821865">
    <property type="component" value="Chromosome 10"/>
</dbReference>
<accession>A0ACB8DS37</accession>
<reference evidence="1" key="1">
    <citation type="submission" date="2020-05" db="EMBL/GenBank/DDBJ databases">
        <title>Large-scale comparative analyses of tick genomes elucidate their genetic diversity and vector capacities.</title>
        <authorList>
            <person name="Jia N."/>
            <person name="Wang J."/>
            <person name="Shi W."/>
            <person name="Du L."/>
            <person name="Sun Y."/>
            <person name="Zhan W."/>
            <person name="Jiang J."/>
            <person name="Wang Q."/>
            <person name="Zhang B."/>
            <person name="Ji P."/>
            <person name="Sakyi L.B."/>
            <person name="Cui X."/>
            <person name="Yuan T."/>
            <person name="Jiang B."/>
            <person name="Yang W."/>
            <person name="Lam T.T.-Y."/>
            <person name="Chang Q."/>
            <person name="Ding S."/>
            <person name="Wang X."/>
            <person name="Zhu J."/>
            <person name="Ruan X."/>
            <person name="Zhao L."/>
            <person name="Wei J."/>
            <person name="Que T."/>
            <person name="Du C."/>
            <person name="Cheng J."/>
            <person name="Dai P."/>
            <person name="Han X."/>
            <person name="Huang E."/>
            <person name="Gao Y."/>
            <person name="Liu J."/>
            <person name="Shao H."/>
            <person name="Ye R."/>
            <person name="Li L."/>
            <person name="Wei W."/>
            <person name="Wang X."/>
            <person name="Wang C."/>
            <person name="Yang T."/>
            <person name="Huo Q."/>
            <person name="Li W."/>
            <person name="Guo W."/>
            <person name="Chen H."/>
            <person name="Zhou L."/>
            <person name="Ni X."/>
            <person name="Tian J."/>
            <person name="Zhou Y."/>
            <person name="Sheng Y."/>
            <person name="Liu T."/>
            <person name="Pan Y."/>
            <person name="Xia L."/>
            <person name="Li J."/>
            <person name="Zhao F."/>
            <person name="Cao W."/>
        </authorList>
    </citation>
    <scope>NUCLEOTIDE SEQUENCE</scope>
    <source>
        <strain evidence="1">Dsil-2018</strain>
    </source>
</reference>